<accession>A0A0F9ESW8</accession>
<organism evidence="1">
    <name type="scientific">marine sediment metagenome</name>
    <dbReference type="NCBI Taxonomy" id="412755"/>
    <lineage>
        <taxon>unclassified sequences</taxon>
        <taxon>metagenomes</taxon>
        <taxon>ecological metagenomes</taxon>
    </lineage>
</organism>
<gene>
    <name evidence="1" type="ORF">LCGC14_2115740</name>
</gene>
<dbReference type="AlphaFoldDB" id="A0A0F9ESW8"/>
<protein>
    <submittedName>
        <fullName evidence="1">Uncharacterized protein</fullName>
    </submittedName>
</protein>
<comment type="caution">
    <text evidence="1">The sequence shown here is derived from an EMBL/GenBank/DDBJ whole genome shotgun (WGS) entry which is preliminary data.</text>
</comment>
<proteinExistence type="predicted"/>
<name>A0A0F9ESW8_9ZZZZ</name>
<dbReference type="InterPro" id="IPR044000">
    <property type="entry name" value="Phage_tube_2"/>
</dbReference>
<dbReference type="EMBL" id="LAZR01026234">
    <property type="protein sequence ID" value="KKL69361.1"/>
    <property type="molecule type" value="Genomic_DNA"/>
</dbReference>
<evidence type="ECO:0000313" key="1">
    <source>
        <dbReference type="EMBL" id="KKL69361.1"/>
    </source>
</evidence>
<dbReference type="Pfam" id="PF18906">
    <property type="entry name" value="Phage_tube_2"/>
    <property type="match status" value="1"/>
</dbReference>
<reference evidence="1" key="1">
    <citation type="journal article" date="2015" name="Nature">
        <title>Complex archaea that bridge the gap between prokaryotes and eukaryotes.</title>
        <authorList>
            <person name="Spang A."/>
            <person name="Saw J.H."/>
            <person name="Jorgensen S.L."/>
            <person name="Zaremba-Niedzwiedzka K."/>
            <person name="Martijn J."/>
            <person name="Lind A.E."/>
            <person name="van Eijk R."/>
            <person name="Schleper C."/>
            <person name="Guy L."/>
            <person name="Ettema T.J."/>
        </authorList>
    </citation>
    <scope>NUCLEOTIDE SEQUENCE</scope>
</reference>
<sequence length="285" mass="32040">MATPGVPPAYMGFVGFLQFKNAHHSQYDTVSDQIVRCTSADLTLRQDITKPDVIDSRYDRTVYQLAPQIVEGGVSFPAIYGVPANQGNVFAATYYYAVFREDETGLLEKFDLRVKYAASDVPNYSNFDYLQNVINTWQFRVEAEDVVNITMDLVGTERVQLARIPGDPINSVDPPSTTVLANSRIVTWNDAKVRLLTNATGNNRLQQNIESEYIRSFECNINNNVQRFYTLNGALIPQDIAPTKRDVTGQVVLMGRLDNLGQAAIDNQDYCYEDSQIQFGYESTI</sequence>
<feature type="non-terminal residue" evidence="1">
    <location>
        <position position="285"/>
    </location>
</feature>